<name>A0A7W6WI35_9HYPH</name>
<comment type="caution">
    <text evidence="1">The sequence shown here is derived from an EMBL/GenBank/DDBJ whole genome shotgun (WGS) entry which is preliminary data.</text>
</comment>
<sequence length="54" mass="5865">MNNATTYITTSIPYVNAAPHVVLRLSSCRPMLMLAILDFSAETSGFSAVRMTTV</sequence>
<dbReference type="AlphaFoldDB" id="A0A7W6WI35"/>
<proteinExistence type="predicted"/>
<evidence type="ECO:0000313" key="2">
    <source>
        <dbReference type="Proteomes" id="UP000533641"/>
    </source>
</evidence>
<accession>A0A7W6WI35</accession>
<protein>
    <submittedName>
        <fullName evidence="1">Uncharacterized protein</fullName>
    </submittedName>
</protein>
<evidence type="ECO:0000313" key="1">
    <source>
        <dbReference type="EMBL" id="MBB4278378.1"/>
    </source>
</evidence>
<reference evidence="1 2" key="1">
    <citation type="submission" date="2020-08" db="EMBL/GenBank/DDBJ databases">
        <title>Genomic Encyclopedia of Type Strains, Phase IV (KMG-V): Genome sequencing to study the core and pangenomes of soil and plant-associated prokaryotes.</title>
        <authorList>
            <person name="Whitman W."/>
        </authorList>
    </citation>
    <scope>NUCLEOTIDE SEQUENCE [LARGE SCALE GENOMIC DNA]</scope>
    <source>
        <strain evidence="1 2">SEMIA 402</strain>
    </source>
</reference>
<organism evidence="1 2">
    <name type="scientific">Rhizobium mongolense</name>
    <dbReference type="NCBI Taxonomy" id="57676"/>
    <lineage>
        <taxon>Bacteria</taxon>
        <taxon>Pseudomonadati</taxon>
        <taxon>Pseudomonadota</taxon>
        <taxon>Alphaproteobacteria</taxon>
        <taxon>Hyphomicrobiales</taxon>
        <taxon>Rhizobiaceae</taxon>
        <taxon>Rhizobium/Agrobacterium group</taxon>
        <taxon>Rhizobium</taxon>
    </lineage>
</organism>
<dbReference type="EMBL" id="JACIGM010000018">
    <property type="protein sequence ID" value="MBB4278378.1"/>
    <property type="molecule type" value="Genomic_DNA"/>
</dbReference>
<dbReference type="Proteomes" id="UP000533641">
    <property type="component" value="Unassembled WGS sequence"/>
</dbReference>
<gene>
    <name evidence="1" type="ORF">GGE12_006189</name>
</gene>